<evidence type="ECO:0000313" key="2">
    <source>
        <dbReference type="EMBL" id="MBB5345933.1"/>
    </source>
</evidence>
<accession>A0A7W8N5T8</accession>
<protein>
    <submittedName>
        <fullName evidence="2">Uncharacterized protein</fullName>
    </submittedName>
</protein>
<feature type="region of interest" description="Disordered" evidence="1">
    <location>
        <begin position="16"/>
        <end position="58"/>
    </location>
</feature>
<comment type="caution">
    <text evidence="2">The sequence shown here is derived from an EMBL/GenBank/DDBJ whole genome shotgun (WGS) entry which is preliminary data.</text>
</comment>
<evidence type="ECO:0000313" key="3">
    <source>
        <dbReference type="Proteomes" id="UP000569092"/>
    </source>
</evidence>
<proteinExistence type="predicted"/>
<dbReference type="Proteomes" id="UP000569092">
    <property type="component" value="Unassembled WGS sequence"/>
</dbReference>
<evidence type="ECO:0000256" key="1">
    <source>
        <dbReference type="SAM" id="MobiDB-lite"/>
    </source>
</evidence>
<organism evidence="2 3">
    <name type="scientific">Tunturiibacter lichenicola</name>
    <dbReference type="NCBI Taxonomy" id="2051959"/>
    <lineage>
        <taxon>Bacteria</taxon>
        <taxon>Pseudomonadati</taxon>
        <taxon>Acidobacteriota</taxon>
        <taxon>Terriglobia</taxon>
        <taxon>Terriglobales</taxon>
        <taxon>Acidobacteriaceae</taxon>
        <taxon>Tunturiibacter</taxon>
    </lineage>
</organism>
<feature type="compositionally biased region" description="Basic and acidic residues" evidence="1">
    <location>
        <begin position="25"/>
        <end position="35"/>
    </location>
</feature>
<gene>
    <name evidence="2" type="ORF">HDF10_003934</name>
</gene>
<dbReference type="AlphaFoldDB" id="A0A7W8N5T8"/>
<reference evidence="2 3" key="1">
    <citation type="submission" date="2020-08" db="EMBL/GenBank/DDBJ databases">
        <title>Genomic Encyclopedia of Type Strains, Phase IV (KMG-V): Genome sequencing to study the core and pangenomes of soil and plant-associated prokaryotes.</title>
        <authorList>
            <person name="Whitman W."/>
        </authorList>
    </citation>
    <scope>NUCLEOTIDE SEQUENCE [LARGE SCALE GENOMIC DNA]</scope>
    <source>
        <strain evidence="2 3">M8US30</strain>
    </source>
</reference>
<dbReference type="EMBL" id="JACHDZ010000007">
    <property type="protein sequence ID" value="MBB5345933.1"/>
    <property type="molecule type" value="Genomic_DNA"/>
</dbReference>
<name>A0A7W8N5T8_9BACT</name>
<feature type="compositionally biased region" description="Polar residues" evidence="1">
    <location>
        <begin position="37"/>
        <end position="58"/>
    </location>
</feature>
<sequence length="58" mass="6477">MVMMMVVAMMMTDRRVSRYYGTGKNNERNDSEKQRTQLHGRTPSQPATPSSGLSVDAA</sequence>